<name>A0A969WC23_9GAMM</name>
<dbReference type="GO" id="GO:0006310">
    <property type="term" value="P:DNA recombination"/>
    <property type="evidence" value="ECO:0007669"/>
    <property type="project" value="UniProtKB-UniRule"/>
</dbReference>
<keyword evidence="8 13" id="KW-0460">Magnesium</keyword>
<evidence type="ECO:0000256" key="3">
    <source>
        <dbReference type="ARBA" id="ARBA00022722"/>
    </source>
</evidence>
<dbReference type="AlphaFoldDB" id="A0A969WC23"/>
<keyword evidence="5 13" id="KW-0255">Endonuclease</keyword>
<keyword evidence="11 13" id="KW-0234">DNA repair</keyword>
<accession>A0A969WC23</accession>
<comment type="function">
    <text evidence="13">The RuvA-RuvB-RuvC complex processes Holliday junction (HJ) DNA during genetic recombination and DNA repair. Endonuclease that resolves HJ intermediates. Cleaves cruciform DNA by making single-stranded nicks across the HJ at symmetrical positions within the homologous arms, yielding a 5'-phosphate and a 3'-hydroxyl group; requires a central core of homology in the junction. The consensus cleavage sequence is 5'-(A/T)TT(C/G)-3'. Cleavage occurs on the 3'-side of the TT dinucleotide at the point of strand exchange. HJ branch migration catalyzed by RuvA-RuvB allows RuvC to scan DNA until it finds its consensus sequence, where it cleaves and resolves the cruciform DNA.</text>
</comment>
<evidence type="ECO:0000313" key="16">
    <source>
        <dbReference type="Proteomes" id="UP000653472"/>
    </source>
</evidence>
<keyword evidence="16" id="KW-1185">Reference proteome</keyword>
<dbReference type="InterPro" id="IPR012337">
    <property type="entry name" value="RNaseH-like_sf"/>
</dbReference>
<dbReference type="GO" id="GO:0048476">
    <property type="term" value="C:Holliday junction resolvase complex"/>
    <property type="evidence" value="ECO:0007669"/>
    <property type="project" value="UniProtKB-UniRule"/>
</dbReference>
<dbReference type="GO" id="GO:0008821">
    <property type="term" value="F:crossover junction DNA endonuclease activity"/>
    <property type="evidence" value="ECO:0007669"/>
    <property type="project" value="UniProtKB-UniRule"/>
</dbReference>
<comment type="caution">
    <text evidence="15">The sequence shown here is derived from an EMBL/GenBank/DDBJ whole genome shotgun (WGS) entry which is preliminary data.</text>
</comment>
<dbReference type="Gene3D" id="3.30.420.10">
    <property type="entry name" value="Ribonuclease H-like superfamily/Ribonuclease H"/>
    <property type="match status" value="1"/>
</dbReference>
<comment type="similarity">
    <text evidence="1 13">Belongs to the RuvC family.</text>
</comment>
<evidence type="ECO:0000256" key="7">
    <source>
        <dbReference type="ARBA" id="ARBA00022801"/>
    </source>
</evidence>
<feature type="binding site" evidence="13">
    <location>
        <position position="139"/>
    </location>
    <ligand>
        <name>Mg(2+)</name>
        <dbReference type="ChEBI" id="CHEBI:18420"/>
        <label>1</label>
    </ligand>
</feature>
<keyword evidence="2 13" id="KW-0963">Cytoplasm</keyword>
<dbReference type="EC" id="3.1.21.10" evidence="13 14"/>
<evidence type="ECO:0000313" key="15">
    <source>
        <dbReference type="EMBL" id="NKF24177.1"/>
    </source>
</evidence>
<dbReference type="PRINTS" id="PR00696">
    <property type="entry name" value="RSOLVASERUVC"/>
</dbReference>
<reference evidence="15" key="1">
    <citation type="submission" date="2020-03" db="EMBL/GenBank/DDBJ databases">
        <title>Solimonas marina sp. nov., isolated from deep seawater of the Pacific Ocean.</title>
        <authorList>
            <person name="Liu X."/>
            <person name="Lai Q."/>
            <person name="Sun F."/>
            <person name="Gai Y."/>
            <person name="Li G."/>
            <person name="Shao Z."/>
        </authorList>
    </citation>
    <scope>NUCLEOTIDE SEQUENCE</scope>
    <source>
        <strain evidence="15">C16B3</strain>
    </source>
</reference>
<dbReference type="GO" id="GO:0000287">
    <property type="term" value="F:magnesium ion binding"/>
    <property type="evidence" value="ECO:0007669"/>
    <property type="project" value="UniProtKB-UniRule"/>
</dbReference>
<dbReference type="FunFam" id="3.30.420.10:FF:000002">
    <property type="entry name" value="Crossover junction endodeoxyribonuclease RuvC"/>
    <property type="match status" value="1"/>
</dbReference>
<evidence type="ECO:0000256" key="1">
    <source>
        <dbReference type="ARBA" id="ARBA00009518"/>
    </source>
</evidence>
<evidence type="ECO:0000256" key="6">
    <source>
        <dbReference type="ARBA" id="ARBA00022763"/>
    </source>
</evidence>
<evidence type="ECO:0000256" key="10">
    <source>
        <dbReference type="ARBA" id="ARBA00023172"/>
    </source>
</evidence>
<sequence>MTRIIGIDPGSRHTGYGIIESERGRARLIVAGRISTAAGTVPQRLLQIQQELGALLAEFTPDEAAIEEVFVNKNVQTALVLGQARGVALCALAQAGLDVAEYAASQVKQALTGSGRAEKLQVQHMVKVLLNQQGRMAIDASDALAIALTHAQTRGVRASVASVAGLRRSRR</sequence>
<keyword evidence="9 13" id="KW-0238">DNA-binding</keyword>
<evidence type="ECO:0000256" key="8">
    <source>
        <dbReference type="ARBA" id="ARBA00022842"/>
    </source>
</evidence>
<dbReference type="PANTHER" id="PTHR30194:SF3">
    <property type="entry name" value="CROSSOVER JUNCTION ENDODEOXYRIBONUCLEASE RUVC"/>
    <property type="match status" value="1"/>
</dbReference>
<dbReference type="EMBL" id="JAAVXB010000012">
    <property type="protein sequence ID" value="NKF24177.1"/>
    <property type="molecule type" value="Genomic_DNA"/>
</dbReference>
<dbReference type="InterPro" id="IPR002176">
    <property type="entry name" value="X-over_junc_endoDNase_RuvC"/>
</dbReference>
<dbReference type="HAMAP" id="MF_00034">
    <property type="entry name" value="RuvC"/>
    <property type="match status" value="1"/>
</dbReference>
<evidence type="ECO:0000256" key="2">
    <source>
        <dbReference type="ARBA" id="ARBA00022490"/>
    </source>
</evidence>
<dbReference type="NCBIfam" id="TIGR00228">
    <property type="entry name" value="ruvC"/>
    <property type="match status" value="1"/>
</dbReference>
<feature type="active site" evidence="13">
    <location>
        <position position="8"/>
    </location>
</feature>
<keyword evidence="7 13" id="KW-0378">Hydrolase</keyword>
<keyword evidence="10 13" id="KW-0233">DNA recombination</keyword>
<dbReference type="GO" id="GO:0006281">
    <property type="term" value="P:DNA repair"/>
    <property type="evidence" value="ECO:0007669"/>
    <property type="project" value="UniProtKB-UniRule"/>
</dbReference>
<organism evidence="15 16">
    <name type="scientific">Solimonas marina</name>
    <dbReference type="NCBI Taxonomy" id="2714601"/>
    <lineage>
        <taxon>Bacteria</taxon>
        <taxon>Pseudomonadati</taxon>
        <taxon>Pseudomonadota</taxon>
        <taxon>Gammaproteobacteria</taxon>
        <taxon>Nevskiales</taxon>
        <taxon>Nevskiaceae</taxon>
        <taxon>Solimonas</taxon>
    </lineage>
</organism>
<gene>
    <name evidence="13 15" type="primary">ruvC</name>
    <name evidence="15" type="ORF">G7Y82_17830</name>
</gene>
<dbReference type="SUPFAM" id="SSF53098">
    <property type="entry name" value="Ribonuclease H-like"/>
    <property type="match status" value="1"/>
</dbReference>
<dbReference type="GO" id="GO:0005737">
    <property type="term" value="C:cytoplasm"/>
    <property type="evidence" value="ECO:0007669"/>
    <property type="project" value="UniProtKB-SubCell"/>
</dbReference>
<dbReference type="Pfam" id="PF02075">
    <property type="entry name" value="RuvC"/>
    <property type="match status" value="1"/>
</dbReference>
<evidence type="ECO:0000256" key="12">
    <source>
        <dbReference type="ARBA" id="ARBA00029354"/>
    </source>
</evidence>
<dbReference type="Proteomes" id="UP000653472">
    <property type="component" value="Unassembled WGS sequence"/>
</dbReference>
<feature type="binding site" evidence="13">
    <location>
        <position position="8"/>
    </location>
    <ligand>
        <name>Mg(2+)</name>
        <dbReference type="ChEBI" id="CHEBI:18420"/>
        <label>1</label>
    </ligand>
</feature>
<comment type="cofactor">
    <cofactor evidence="13">
        <name>Mg(2+)</name>
        <dbReference type="ChEBI" id="CHEBI:18420"/>
    </cofactor>
    <text evidence="13">Binds 2 Mg(2+) ion per subunit.</text>
</comment>
<keyword evidence="4 13" id="KW-0479">Metal-binding</keyword>
<comment type="subunit">
    <text evidence="13">Homodimer which binds Holliday junction (HJ) DNA. The HJ becomes 2-fold symmetrical on binding to RuvC with unstacked arms; it has a different conformation from HJ DNA in complex with RuvA. In the full resolvosome a probable DNA-RuvA(4)-RuvB(12)-RuvC(2) complex forms which resolves the HJ.</text>
</comment>
<evidence type="ECO:0000256" key="5">
    <source>
        <dbReference type="ARBA" id="ARBA00022759"/>
    </source>
</evidence>
<feature type="active site" evidence="13">
    <location>
        <position position="67"/>
    </location>
</feature>
<feature type="binding site" evidence="13">
    <location>
        <position position="67"/>
    </location>
    <ligand>
        <name>Mg(2+)</name>
        <dbReference type="ChEBI" id="CHEBI:18420"/>
        <label>2</label>
    </ligand>
</feature>
<dbReference type="InterPro" id="IPR020563">
    <property type="entry name" value="X-over_junc_endoDNase_Mg_BS"/>
</dbReference>
<evidence type="ECO:0000256" key="4">
    <source>
        <dbReference type="ARBA" id="ARBA00022723"/>
    </source>
</evidence>
<dbReference type="InterPro" id="IPR036397">
    <property type="entry name" value="RNaseH_sf"/>
</dbReference>
<evidence type="ECO:0000256" key="13">
    <source>
        <dbReference type="HAMAP-Rule" id="MF_00034"/>
    </source>
</evidence>
<keyword evidence="3 13" id="KW-0540">Nuclease</keyword>
<dbReference type="GO" id="GO:0003677">
    <property type="term" value="F:DNA binding"/>
    <property type="evidence" value="ECO:0007669"/>
    <property type="project" value="UniProtKB-KW"/>
</dbReference>
<evidence type="ECO:0000256" key="9">
    <source>
        <dbReference type="ARBA" id="ARBA00023125"/>
    </source>
</evidence>
<protein>
    <recommendedName>
        <fullName evidence="13 14">Crossover junction endodeoxyribonuclease RuvC</fullName>
        <ecNumber evidence="13 14">3.1.21.10</ecNumber>
    </recommendedName>
    <alternativeName>
        <fullName evidence="13">Holliday junction nuclease RuvC</fullName>
    </alternativeName>
    <alternativeName>
        <fullName evidence="13">Holliday junction resolvase RuvC</fullName>
    </alternativeName>
</protein>
<evidence type="ECO:0000256" key="11">
    <source>
        <dbReference type="ARBA" id="ARBA00023204"/>
    </source>
</evidence>
<dbReference type="CDD" id="cd16962">
    <property type="entry name" value="RuvC"/>
    <property type="match status" value="1"/>
</dbReference>
<dbReference type="PROSITE" id="PS01321">
    <property type="entry name" value="RUVC"/>
    <property type="match status" value="1"/>
</dbReference>
<proteinExistence type="inferred from homology"/>
<comment type="subcellular location">
    <subcellularLocation>
        <location evidence="13">Cytoplasm</location>
    </subcellularLocation>
</comment>
<keyword evidence="6 13" id="KW-0227">DNA damage</keyword>
<dbReference type="PANTHER" id="PTHR30194">
    <property type="entry name" value="CROSSOVER JUNCTION ENDODEOXYRIBONUCLEASE RUVC"/>
    <property type="match status" value="1"/>
</dbReference>
<feature type="active site" evidence="13">
    <location>
        <position position="139"/>
    </location>
</feature>
<comment type="catalytic activity">
    <reaction evidence="12 13">
        <text>Endonucleolytic cleavage at a junction such as a reciprocal single-stranded crossover between two homologous DNA duplexes (Holliday junction).</text>
        <dbReference type="EC" id="3.1.21.10"/>
    </reaction>
</comment>
<evidence type="ECO:0000256" key="14">
    <source>
        <dbReference type="NCBIfam" id="TIGR00228"/>
    </source>
</evidence>